<dbReference type="EMBL" id="JYJG01000238">
    <property type="protein sequence ID" value="KJK44704.1"/>
    <property type="molecule type" value="Genomic_DNA"/>
</dbReference>
<dbReference type="STRING" id="68170.GCA_000974445_02871"/>
<dbReference type="eggNOG" id="COG2226">
    <property type="taxonomic scope" value="Bacteria"/>
</dbReference>
<evidence type="ECO:0000313" key="1">
    <source>
        <dbReference type="EMBL" id="KJK44704.1"/>
    </source>
</evidence>
<keyword evidence="2" id="KW-1185">Reference proteome</keyword>
<evidence type="ECO:0008006" key="3">
    <source>
        <dbReference type="Google" id="ProtNLM"/>
    </source>
</evidence>
<dbReference type="InterPro" id="IPR029063">
    <property type="entry name" value="SAM-dependent_MTases_sf"/>
</dbReference>
<dbReference type="RefSeq" id="WP_045314729.1">
    <property type="nucleotide sequence ID" value="NZ_JYJG01000238.1"/>
</dbReference>
<dbReference type="PATRIC" id="fig|68170.10.peg.7250"/>
<dbReference type="Pfam" id="PF13489">
    <property type="entry name" value="Methyltransf_23"/>
    <property type="match status" value="1"/>
</dbReference>
<comment type="caution">
    <text evidence="1">The sequence shown here is derived from an EMBL/GenBank/DDBJ whole genome shotgun (WGS) entry which is preliminary data.</text>
</comment>
<organism evidence="1 2">
    <name type="scientific">Lentzea aerocolonigenes</name>
    <name type="common">Lechevalieria aerocolonigenes</name>
    <name type="synonym">Saccharothrix aerocolonigenes</name>
    <dbReference type="NCBI Taxonomy" id="68170"/>
    <lineage>
        <taxon>Bacteria</taxon>
        <taxon>Bacillati</taxon>
        <taxon>Actinomycetota</taxon>
        <taxon>Actinomycetes</taxon>
        <taxon>Pseudonocardiales</taxon>
        <taxon>Pseudonocardiaceae</taxon>
        <taxon>Lentzea</taxon>
    </lineage>
</organism>
<accession>A0A0F0GMG8</accession>
<sequence>MNAADVFDTLGLEYQRAWSHQPALHGTLAWFAATQPSGSRVLDIGCGTGVPVARTLAKAGMKVTGLDVSPVMVDIATAQVPDAAFHKIDIRDFESPAGSWDVICAVFSLLQMPQAEIIQTLGRISAWLRPGGHFFLATVAVDAEQVTLPWMGQEIEVSSFSEQNFEAHLADVGLRVVRRSRPVFTPSYPGAMPEESLHLVCQRP</sequence>
<dbReference type="AlphaFoldDB" id="A0A0F0GMG8"/>
<name>A0A0F0GMG8_LENAE</name>
<reference evidence="1 2" key="1">
    <citation type="submission" date="2015-02" db="EMBL/GenBank/DDBJ databases">
        <authorList>
            <person name="Ju K.-S."/>
            <person name="Doroghazi J.R."/>
            <person name="Metcalf W."/>
        </authorList>
    </citation>
    <scope>NUCLEOTIDE SEQUENCE [LARGE SCALE GENOMIC DNA]</scope>
    <source>
        <strain evidence="1 2">NRRL B-16140</strain>
    </source>
</reference>
<dbReference type="CDD" id="cd02440">
    <property type="entry name" value="AdoMet_MTases"/>
    <property type="match status" value="1"/>
</dbReference>
<proteinExistence type="predicted"/>
<dbReference type="Gene3D" id="3.40.50.150">
    <property type="entry name" value="Vaccinia Virus protein VP39"/>
    <property type="match status" value="1"/>
</dbReference>
<dbReference type="SUPFAM" id="SSF53335">
    <property type="entry name" value="S-adenosyl-L-methionine-dependent methyltransferases"/>
    <property type="match status" value="1"/>
</dbReference>
<gene>
    <name evidence="1" type="ORF">UK23_28410</name>
</gene>
<dbReference type="PANTHER" id="PTHR43861">
    <property type="entry name" value="TRANS-ACONITATE 2-METHYLTRANSFERASE-RELATED"/>
    <property type="match status" value="1"/>
</dbReference>
<evidence type="ECO:0000313" key="2">
    <source>
        <dbReference type="Proteomes" id="UP000033393"/>
    </source>
</evidence>
<dbReference type="PANTHER" id="PTHR43861:SF1">
    <property type="entry name" value="TRANS-ACONITATE 2-METHYLTRANSFERASE"/>
    <property type="match status" value="1"/>
</dbReference>
<dbReference type="OrthoDB" id="9765084at2"/>
<protein>
    <recommendedName>
        <fullName evidence="3">Methyltransferase</fullName>
    </recommendedName>
</protein>
<dbReference type="Proteomes" id="UP000033393">
    <property type="component" value="Unassembled WGS sequence"/>
</dbReference>